<proteinExistence type="inferred from homology"/>
<feature type="compositionally biased region" description="Basic and acidic residues" evidence="8">
    <location>
        <begin position="442"/>
        <end position="464"/>
    </location>
</feature>
<evidence type="ECO:0000259" key="10">
    <source>
        <dbReference type="Pfam" id="PF00768"/>
    </source>
</evidence>
<evidence type="ECO:0000313" key="11">
    <source>
        <dbReference type="EMBL" id="ASO22680.1"/>
    </source>
</evidence>
<evidence type="ECO:0000256" key="6">
    <source>
        <dbReference type="ARBA" id="ARBA00023316"/>
    </source>
</evidence>
<evidence type="ECO:0000256" key="4">
    <source>
        <dbReference type="ARBA" id="ARBA00022960"/>
    </source>
</evidence>
<keyword evidence="11" id="KW-0645">Protease</keyword>
<reference evidence="11 12" key="1">
    <citation type="submission" date="2017-07" db="EMBL/GenBank/DDBJ databases">
        <title>Complete genome sequence of Actinoalloteichus hoggarensis DSM 45943, type strain of Actinoalloteichus hoggarensis.</title>
        <authorList>
            <person name="Ruckert C."/>
            <person name="Nouioui I."/>
            <person name="Willmese J."/>
            <person name="van Wezel G."/>
            <person name="Klenk H.-P."/>
            <person name="Kalinowski J."/>
            <person name="Zotchev S.B."/>
        </authorList>
    </citation>
    <scope>NUCLEOTIDE SEQUENCE [LARGE SCALE GENOMIC DNA]</scope>
    <source>
        <strain evidence="11 12">DSM 45943</strain>
    </source>
</reference>
<dbReference type="PANTHER" id="PTHR21581:SF33">
    <property type="entry name" value="D-ALANYL-D-ALANINE CARBOXYPEPTIDASE DACB"/>
    <property type="match status" value="1"/>
</dbReference>
<feature type="region of interest" description="Disordered" evidence="8">
    <location>
        <begin position="55"/>
        <end position="92"/>
    </location>
</feature>
<evidence type="ECO:0000256" key="8">
    <source>
        <dbReference type="SAM" id="MobiDB-lite"/>
    </source>
</evidence>
<evidence type="ECO:0000256" key="5">
    <source>
        <dbReference type="ARBA" id="ARBA00022984"/>
    </source>
</evidence>
<keyword evidence="3 11" id="KW-0378">Hydrolase</keyword>
<keyword evidence="12" id="KW-1185">Reference proteome</keyword>
<keyword evidence="9" id="KW-0472">Membrane</keyword>
<dbReference type="EC" id="3.4.16.4" evidence="11"/>
<feature type="compositionally biased region" description="Acidic residues" evidence="8">
    <location>
        <begin position="358"/>
        <end position="376"/>
    </location>
</feature>
<name>A0A221W9I5_9PSEU</name>
<dbReference type="EMBL" id="CP022521">
    <property type="protein sequence ID" value="ASO22680.1"/>
    <property type="molecule type" value="Genomic_DNA"/>
</dbReference>
<evidence type="ECO:0000256" key="9">
    <source>
        <dbReference type="SAM" id="Phobius"/>
    </source>
</evidence>
<keyword evidence="9" id="KW-0812">Transmembrane</keyword>
<dbReference type="InterPro" id="IPR018044">
    <property type="entry name" value="Peptidase_S11"/>
</dbReference>
<dbReference type="GO" id="GO:0009002">
    <property type="term" value="F:serine-type D-Ala-D-Ala carboxypeptidase activity"/>
    <property type="evidence" value="ECO:0007669"/>
    <property type="project" value="UniProtKB-EC"/>
</dbReference>
<evidence type="ECO:0000256" key="7">
    <source>
        <dbReference type="RuleBase" id="RU004016"/>
    </source>
</evidence>
<dbReference type="GO" id="GO:0009252">
    <property type="term" value="P:peptidoglycan biosynthetic process"/>
    <property type="evidence" value="ECO:0007669"/>
    <property type="project" value="UniProtKB-KW"/>
</dbReference>
<dbReference type="InterPro" id="IPR001967">
    <property type="entry name" value="Peptidase_S11_N"/>
</dbReference>
<dbReference type="KEGG" id="ahg:AHOG_25375"/>
<gene>
    <name evidence="11" type="primary">dacD</name>
    <name evidence="11" type="ORF">AHOG_25375</name>
</gene>
<dbReference type="GO" id="GO:0006508">
    <property type="term" value="P:proteolysis"/>
    <property type="evidence" value="ECO:0007669"/>
    <property type="project" value="InterPro"/>
</dbReference>
<dbReference type="PANTHER" id="PTHR21581">
    <property type="entry name" value="D-ALANYL-D-ALANINE CARBOXYPEPTIDASE"/>
    <property type="match status" value="1"/>
</dbReference>
<sequence>MVSDEDARGGVASLRLVSVSVRRFTVALTTALGVILSGVGVGHAAVPGQWHPLPAQGQDCPYREAPPPSGGETAAPLPVPESPPGGTRLGECGDVLPENVEAPPPGVTAEAWVIADLDTGAVLAARDPHARHYPATTIKVLTALTALRELNLDDMVVATQEDIDQVGVKVNLAPGTEYTVRQLVQALVMGSGNDAAHALSRQLGGGGEALGAMNGVAQEVGALDTRAGTESGLHHPDASISAFDAALFFRTALQEPEFAEAARNAQLDLPGVPGGVVINASELLGAYDGTLGGLGGSTEESLFTFVGAAERDGRRLVVSLLRATGETGIAQQAATLLDYGFSFAGETDPVGSLVIADGPEETDDAAGSEQAGDEEPGGATPGAGDDGETGTEEAAAQAAPDASMFGTIGLPLTGLAGAAILFFAFLTLRDRRARKVAAARRAAKEQEEAQRATEDWLWPKDGRA</sequence>
<dbReference type="GO" id="GO:0008360">
    <property type="term" value="P:regulation of cell shape"/>
    <property type="evidence" value="ECO:0007669"/>
    <property type="project" value="UniProtKB-KW"/>
</dbReference>
<evidence type="ECO:0000313" key="12">
    <source>
        <dbReference type="Proteomes" id="UP000204221"/>
    </source>
</evidence>
<dbReference type="AlphaFoldDB" id="A0A221W9I5"/>
<dbReference type="GO" id="GO:0071555">
    <property type="term" value="P:cell wall organization"/>
    <property type="evidence" value="ECO:0007669"/>
    <property type="project" value="UniProtKB-KW"/>
</dbReference>
<feature type="domain" description="Peptidase S11 D-alanyl-D-alanine carboxypeptidase A N-terminal" evidence="10">
    <location>
        <begin position="102"/>
        <end position="322"/>
    </location>
</feature>
<organism evidence="11 12">
    <name type="scientific">Actinoalloteichus hoggarensis</name>
    <dbReference type="NCBI Taxonomy" id="1470176"/>
    <lineage>
        <taxon>Bacteria</taxon>
        <taxon>Bacillati</taxon>
        <taxon>Actinomycetota</taxon>
        <taxon>Actinomycetes</taxon>
        <taxon>Pseudonocardiales</taxon>
        <taxon>Pseudonocardiaceae</taxon>
        <taxon>Actinoalloteichus</taxon>
    </lineage>
</organism>
<dbReference type="InterPro" id="IPR012338">
    <property type="entry name" value="Beta-lactam/transpept-like"/>
</dbReference>
<keyword evidence="11" id="KW-0121">Carboxypeptidase</keyword>
<dbReference type="PRINTS" id="PR00725">
    <property type="entry name" value="DADACBPTASE1"/>
</dbReference>
<evidence type="ECO:0000256" key="1">
    <source>
        <dbReference type="ARBA" id="ARBA00007164"/>
    </source>
</evidence>
<evidence type="ECO:0000256" key="2">
    <source>
        <dbReference type="ARBA" id="ARBA00022729"/>
    </source>
</evidence>
<dbReference type="Gene3D" id="3.40.710.10">
    <property type="entry name" value="DD-peptidase/beta-lactamase superfamily"/>
    <property type="match status" value="1"/>
</dbReference>
<dbReference type="Proteomes" id="UP000204221">
    <property type="component" value="Chromosome"/>
</dbReference>
<keyword evidence="9" id="KW-1133">Transmembrane helix</keyword>
<feature type="region of interest" description="Disordered" evidence="8">
    <location>
        <begin position="352"/>
        <end position="398"/>
    </location>
</feature>
<keyword evidence="6" id="KW-0961">Cell wall biogenesis/degradation</keyword>
<protein>
    <submittedName>
        <fullName evidence="11">D-alanyl-D-alanine carboxypeptidase DacD</fullName>
        <ecNumber evidence="11">3.4.16.4</ecNumber>
    </submittedName>
</protein>
<evidence type="ECO:0000256" key="3">
    <source>
        <dbReference type="ARBA" id="ARBA00022801"/>
    </source>
</evidence>
<comment type="similarity">
    <text evidence="1 7">Belongs to the peptidase S11 family.</text>
</comment>
<dbReference type="SUPFAM" id="SSF56601">
    <property type="entry name" value="beta-lactamase/transpeptidase-like"/>
    <property type="match status" value="1"/>
</dbReference>
<dbReference type="Pfam" id="PF00768">
    <property type="entry name" value="Peptidase_S11"/>
    <property type="match status" value="1"/>
</dbReference>
<keyword evidence="5" id="KW-0573">Peptidoglycan synthesis</keyword>
<keyword evidence="2" id="KW-0732">Signal</keyword>
<feature type="region of interest" description="Disordered" evidence="8">
    <location>
        <begin position="440"/>
        <end position="464"/>
    </location>
</feature>
<accession>A0A221W9I5</accession>
<feature type="transmembrane region" description="Helical" evidence="9">
    <location>
        <begin position="404"/>
        <end position="426"/>
    </location>
</feature>
<keyword evidence="4" id="KW-0133">Cell shape</keyword>